<feature type="transmembrane region" description="Helical" evidence="1">
    <location>
        <begin position="7"/>
        <end position="26"/>
    </location>
</feature>
<dbReference type="EMBL" id="BJUN01000007">
    <property type="protein sequence ID" value="GEK58633.1"/>
    <property type="molecule type" value="Genomic_DNA"/>
</dbReference>
<evidence type="ECO:0000313" key="2">
    <source>
        <dbReference type="EMBL" id="GEK58633.1"/>
    </source>
</evidence>
<keyword evidence="1" id="KW-0472">Membrane</keyword>
<dbReference type="AlphaFoldDB" id="A0A510Y644"/>
<organism evidence="2 3">
    <name type="scientific">Marinococcus halophilus</name>
    <dbReference type="NCBI Taxonomy" id="1371"/>
    <lineage>
        <taxon>Bacteria</taxon>
        <taxon>Bacillati</taxon>
        <taxon>Bacillota</taxon>
        <taxon>Bacilli</taxon>
        <taxon>Bacillales</taxon>
        <taxon>Bacillaceae</taxon>
        <taxon>Marinococcus</taxon>
    </lineage>
</organism>
<keyword evidence="1" id="KW-1133">Transmembrane helix</keyword>
<name>A0A510Y644_MARHA</name>
<accession>A0A510Y644</accession>
<feature type="transmembrane region" description="Helical" evidence="1">
    <location>
        <begin position="60"/>
        <end position="81"/>
    </location>
</feature>
<dbReference type="RefSeq" id="WP_094908517.1">
    <property type="nucleotide sequence ID" value="NZ_BJUN01000007.1"/>
</dbReference>
<feature type="transmembrane region" description="Helical" evidence="1">
    <location>
        <begin position="87"/>
        <end position="105"/>
    </location>
</feature>
<feature type="transmembrane region" description="Helical" evidence="1">
    <location>
        <begin position="32"/>
        <end position="53"/>
    </location>
</feature>
<comment type="caution">
    <text evidence="2">The sequence shown here is derived from an EMBL/GenBank/DDBJ whole genome shotgun (WGS) entry which is preliminary data.</text>
</comment>
<reference evidence="2 3" key="1">
    <citation type="submission" date="2019-07" db="EMBL/GenBank/DDBJ databases">
        <title>Whole genome shotgun sequence of Marinococcus halophilus NBRC 102359.</title>
        <authorList>
            <person name="Hosoyama A."/>
            <person name="Uohara A."/>
            <person name="Ohji S."/>
            <person name="Ichikawa N."/>
        </authorList>
    </citation>
    <scope>NUCLEOTIDE SEQUENCE [LARGE SCALE GENOMIC DNA]</scope>
    <source>
        <strain evidence="2 3">NBRC 102359</strain>
    </source>
</reference>
<keyword evidence="3" id="KW-1185">Reference proteome</keyword>
<protein>
    <submittedName>
        <fullName evidence="2">Uncharacterized protein</fullName>
    </submittedName>
</protein>
<proteinExistence type="predicted"/>
<evidence type="ECO:0000313" key="3">
    <source>
        <dbReference type="Proteomes" id="UP000321051"/>
    </source>
</evidence>
<keyword evidence="1" id="KW-0812">Transmembrane</keyword>
<dbReference type="Pfam" id="PF10710">
    <property type="entry name" value="DUF2512"/>
    <property type="match status" value="1"/>
</dbReference>
<sequence length="123" mass="13110">MPHLLPLFIKFVAMAVSLGLLLGAVLSLLPGWTIVLLAVVLTLLSYGGDLMMIPRVKNPTAVLAGIGLVFVLVLLTVLIFTGNSAETWVGAVIAGVIVGAFEYPYHNYLRSKIMSMKGNSLVN</sequence>
<evidence type="ECO:0000256" key="1">
    <source>
        <dbReference type="SAM" id="Phobius"/>
    </source>
</evidence>
<dbReference type="STRING" id="1371.GCA_900166605_00861"/>
<gene>
    <name evidence="2" type="ORF">MHA01_15380</name>
</gene>
<dbReference type="Proteomes" id="UP000321051">
    <property type="component" value="Unassembled WGS sequence"/>
</dbReference>
<dbReference type="InterPro" id="IPR019649">
    <property type="entry name" value="DUF2512"/>
</dbReference>